<evidence type="ECO:0000256" key="2">
    <source>
        <dbReference type="ARBA" id="ARBA00023002"/>
    </source>
</evidence>
<keyword evidence="4" id="KW-1185">Reference proteome</keyword>
<dbReference type="PANTHER" id="PTHR10366:SF611">
    <property type="entry name" value="NAD-DEPENDENT EPIMERASE_DEHYDRATASE DOMAIN-CONTAINING PROTEIN"/>
    <property type="match status" value="1"/>
</dbReference>
<dbReference type="EMBL" id="CAUOFW020001203">
    <property type="protein sequence ID" value="CAK9142155.1"/>
    <property type="molecule type" value="Genomic_DNA"/>
</dbReference>
<dbReference type="GO" id="GO:0016491">
    <property type="term" value="F:oxidoreductase activity"/>
    <property type="evidence" value="ECO:0007669"/>
    <property type="project" value="UniProtKB-KW"/>
</dbReference>
<dbReference type="SUPFAM" id="SSF51735">
    <property type="entry name" value="NAD(P)-binding Rossmann-fold domains"/>
    <property type="match status" value="1"/>
</dbReference>
<reference evidence="3 4" key="1">
    <citation type="submission" date="2024-02" db="EMBL/GenBank/DDBJ databases">
        <authorList>
            <person name="Vignale AGUSTIN F."/>
            <person name="Sosa J E."/>
            <person name="Modenutti C."/>
        </authorList>
    </citation>
    <scope>NUCLEOTIDE SEQUENCE [LARGE SCALE GENOMIC DNA]</scope>
</reference>
<organism evidence="3 4">
    <name type="scientific">Ilex paraguariensis</name>
    <name type="common">yerba mate</name>
    <dbReference type="NCBI Taxonomy" id="185542"/>
    <lineage>
        <taxon>Eukaryota</taxon>
        <taxon>Viridiplantae</taxon>
        <taxon>Streptophyta</taxon>
        <taxon>Embryophyta</taxon>
        <taxon>Tracheophyta</taxon>
        <taxon>Spermatophyta</taxon>
        <taxon>Magnoliopsida</taxon>
        <taxon>eudicotyledons</taxon>
        <taxon>Gunneridae</taxon>
        <taxon>Pentapetalae</taxon>
        <taxon>asterids</taxon>
        <taxon>campanulids</taxon>
        <taxon>Aquifoliales</taxon>
        <taxon>Aquifoliaceae</taxon>
        <taxon>Ilex</taxon>
    </lineage>
</organism>
<keyword evidence="1" id="KW-0521">NADP</keyword>
<keyword evidence="2" id="KW-0560">Oxidoreductase</keyword>
<gene>
    <name evidence="3" type="ORF">ILEXP_LOCUS9811</name>
</gene>
<evidence type="ECO:0000313" key="3">
    <source>
        <dbReference type="EMBL" id="CAK9142155.1"/>
    </source>
</evidence>
<evidence type="ECO:0000313" key="4">
    <source>
        <dbReference type="Proteomes" id="UP001642360"/>
    </source>
</evidence>
<name>A0ABC8RF14_9AQUA</name>
<dbReference type="PANTHER" id="PTHR10366">
    <property type="entry name" value="NAD DEPENDENT EPIMERASE/DEHYDRATASE"/>
    <property type="match status" value="1"/>
</dbReference>
<comment type="caution">
    <text evidence="3">The sequence shown here is derived from an EMBL/GenBank/DDBJ whole genome shotgun (WGS) entry which is preliminary data.</text>
</comment>
<protein>
    <recommendedName>
        <fullName evidence="5">3-beta hydroxysteroid dehydrogenase/isomerase domain-containing protein</fullName>
    </recommendedName>
</protein>
<dbReference type="InterPro" id="IPR036291">
    <property type="entry name" value="NAD(P)-bd_dom_sf"/>
</dbReference>
<accession>A0ABC8RF14</accession>
<dbReference type="Gene3D" id="3.40.50.720">
    <property type="entry name" value="NAD(P)-binding Rossmann-like Domain"/>
    <property type="match status" value="1"/>
</dbReference>
<sequence length="109" mass="12241">MARKKKHQVPTNLPGASEKLHIFNANLDEPNSFTAAIEGCTGVFHLAHSVDLTRKKSEDVVTKRVVEGTIGILKASLNSKTVKSVFNRQWLVLSELCRHKFIQFILNSR</sequence>
<dbReference type="AlphaFoldDB" id="A0ABC8RF14"/>
<dbReference type="InterPro" id="IPR050425">
    <property type="entry name" value="NAD(P)_dehydrat-like"/>
</dbReference>
<dbReference type="Proteomes" id="UP001642360">
    <property type="component" value="Unassembled WGS sequence"/>
</dbReference>
<evidence type="ECO:0000256" key="1">
    <source>
        <dbReference type="ARBA" id="ARBA00022857"/>
    </source>
</evidence>
<proteinExistence type="predicted"/>
<evidence type="ECO:0008006" key="5">
    <source>
        <dbReference type="Google" id="ProtNLM"/>
    </source>
</evidence>